<accession>A0A3Q0IZQ9</accession>
<dbReference type="KEGG" id="dci:103512415"/>
<dbReference type="PANTHER" id="PTHR21583:SF8">
    <property type="entry name" value="PROTEIN ELYS"/>
    <property type="match status" value="1"/>
</dbReference>
<proteinExistence type="predicted"/>
<dbReference type="RefSeq" id="XP_026681687.1">
    <property type="nucleotide sequence ID" value="XM_026825886.1"/>
</dbReference>
<evidence type="ECO:0000313" key="2">
    <source>
        <dbReference type="RefSeq" id="XP_026681685.1"/>
    </source>
</evidence>
<dbReference type="PaxDb" id="121845-A0A3Q0IZQ9"/>
<protein>
    <submittedName>
        <fullName evidence="2">Protein ELYS isoform X1</fullName>
    </submittedName>
    <submittedName>
        <fullName evidence="3">Protein ELYS isoform X2</fullName>
    </submittedName>
    <submittedName>
        <fullName evidence="4">Protein ELYS isoform X3</fullName>
    </submittedName>
</protein>
<evidence type="ECO:0000313" key="3">
    <source>
        <dbReference type="RefSeq" id="XP_026681686.1"/>
    </source>
</evidence>
<sequence>MFSTDTQSYHSLLYLFDLDQWFSAQMPEEYNVARSGPRYTALHDLTQVLDARALPISIEVYRSFEKIITSKNRHIQFESYYYPNAYSFHSLALLENEVVALAHLGVHEKALKLMTDGRATCLLQPERYFQLAVKLHLQPLFMDPVFSYHQLEQYSQEEQRQFLLSLLFDLLDDIAFENFLLTSAKEWSLGTFDASGCSVSFLVNWAWGHVTRAKRYVDNLCISLFDFSSTGFDPRDESLLRQFIKQLDTVLRLYRLLSLDNQILSSSTGLDQRIRTLNTLQGYYNTLGGLLFKGLLPETNSLDVWTRGLGIPYPVTLITQYAEQRRTELSNLSAQSLLELPPSGLYMIDSLALNLTQARAPLLREQWGVGGEDCPLYPPPSLQALLRMYLLEEVPAHVKDMLLYYVKLDIQHYMPVAK</sequence>
<dbReference type="STRING" id="121845.A0A3Q0IZQ9"/>
<dbReference type="PANTHER" id="PTHR21583">
    <property type="entry name" value="ELYS PROTEIN"/>
    <property type="match status" value="1"/>
</dbReference>
<name>A0A3Q0IZQ9_DIACI</name>
<evidence type="ECO:0000313" key="4">
    <source>
        <dbReference type="RefSeq" id="XP_026681687.1"/>
    </source>
</evidence>
<organism evidence="1 3">
    <name type="scientific">Diaphorina citri</name>
    <name type="common">Asian citrus psyllid</name>
    <dbReference type="NCBI Taxonomy" id="121845"/>
    <lineage>
        <taxon>Eukaryota</taxon>
        <taxon>Metazoa</taxon>
        <taxon>Ecdysozoa</taxon>
        <taxon>Arthropoda</taxon>
        <taxon>Hexapoda</taxon>
        <taxon>Insecta</taxon>
        <taxon>Pterygota</taxon>
        <taxon>Neoptera</taxon>
        <taxon>Paraneoptera</taxon>
        <taxon>Hemiptera</taxon>
        <taxon>Sternorrhyncha</taxon>
        <taxon>Psylloidea</taxon>
        <taxon>Psyllidae</taxon>
        <taxon>Diaphorininae</taxon>
        <taxon>Diaphorina</taxon>
    </lineage>
</organism>
<gene>
    <name evidence="2 3 4" type="primary">LOC103512415</name>
</gene>
<dbReference type="RefSeq" id="XP_026681685.1">
    <property type="nucleotide sequence ID" value="XM_026825884.1"/>
</dbReference>
<dbReference type="RefSeq" id="XP_026681686.1">
    <property type="nucleotide sequence ID" value="XM_026825885.1"/>
</dbReference>
<reference evidence="2 3" key="1">
    <citation type="submission" date="2025-04" db="UniProtKB">
        <authorList>
            <consortium name="RefSeq"/>
        </authorList>
    </citation>
    <scope>IDENTIFICATION</scope>
</reference>
<evidence type="ECO:0000313" key="1">
    <source>
        <dbReference type="Proteomes" id="UP000079169"/>
    </source>
</evidence>
<dbReference type="AlphaFoldDB" id="A0A3Q0IZQ9"/>
<keyword evidence="1" id="KW-1185">Reference proteome</keyword>
<dbReference type="GeneID" id="103512415"/>
<dbReference type="Proteomes" id="UP000079169">
    <property type="component" value="Unplaced"/>
</dbReference>
<dbReference type="InterPro" id="IPR052620">
    <property type="entry name" value="ELYS/MEL-28_NucAsmblyFactor"/>
</dbReference>